<proteinExistence type="predicted"/>
<dbReference type="Proteomes" id="UP001066276">
    <property type="component" value="Chromosome 12"/>
</dbReference>
<reference evidence="2" key="1">
    <citation type="journal article" date="2022" name="bioRxiv">
        <title>Sequencing and chromosome-scale assembly of the giantPleurodeles waltlgenome.</title>
        <authorList>
            <person name="Brown T."/>
            <person name="Elewa A."/>
            <person name="Iarovenko S."/>
            <person name="Subramanian E."/>
            <person name="Araus A.J."/>
            <person name="Petzold A."/>
            <person name="Susuki M."/>
            <person name="Suzuki K.-i.T."/>
            <person name="Hayashi T."/>
            <person name="Toyoda A."/>
            <person name="Oliveira C."/>
            <person name="Osipova E."/>
            <person name="Leigh N.D."/>
            <person name="Simon A."/>
            <person name="Yun M.H."/>
        </authorList>
    </citation>
    <scope>NUCLEOTIDE SEQUENCE</scope>
    <source>
        <strain evidence="2">20211129_DDA</strain>
        <tissue evidence="2">Liver</tissue>
    </source>
</reference>
<accession>A0AAV7KMN0</accession>
<dbReference type="AlphaFoldDB" id="A0AAV7KMN0"/>
<comment type="caution">
    <text evidence="2">The sequence shown here is derived from an EMBL/GenBank/DDBJ whole genome shotgun (WGS) entry which is preliminary data.</text>
</comment>
<protein>
    <submittedName>
        <fullName evidence="2">Uncharacterized protein</fullName>
    </submittedName>
</protein>
<organism evidence="2 3">
    <name type="scientific">Pleurodeles waltl</name>
    <name type="common">Iberian ribbed newt</name>
    <dbReference type="NCBI Taxonomy" id="8319"/>
    <lineage>
        <taxon>Eukaryota</taxon>
        <taxon>Metazoa</taxon>
        <taxon>Chordata</taxon>
        <taxon>Craniata</taxon>
        <taxon>Vertebrata</taxon>
        <taxon>Euteleostomi</taxon>
        <taxon>Amphibia</taxon>
        <taxon>Batrachia</taxon>
        <taxon>Caudata</taxon>
        <taxon>Salamandroidea</taxon>
        <taxon>Salamandridae</taxon>
        <taxon>Pleurodelinae</taxon>
        <taxon>Pleurodeles</taxon>
    </lineage>
</organism>
<evidence type="ECO:0000256" key="1">
    <source>
        <dbReference type="SAM" id="MobiDB-lite"/>
    </source>
</evidence>
<dbReference type="EMBL" id="JANPWB010000016">
    <property type="protein sequence ID" value="KAJ1080456.1"/>
    <property type="molecule type" value="Genomic_DNA"/>
</dbReference>
<name>A0AAV7KMN0_PLEWA</name>
<keyword evidence="3" id="KW-1185">Reference proteome</keyword>
<evidence type="ECO:0000313" key="3">
    <source>
        <dbReference type="Proteomes" id="UP001066276"/>
    </source>
</evidence>
<feature type="region of interest" description="Disordered" evidence="1">
    <location>
        <begin position="67"/>
        <end position="104"/>
    </location>
</feature>
<sequence>MGQSASRAESGIFVGRLERRRSSRDWPACRARHAIYLVGDAASSPQTRSPPFWRRAHAPLLYRLHKNTNTPTKRGHGTESSPLPKPLGGVQTEGPVAEIHTSGR</sequence>
<evidence type="ECO:0000313" key="2">
    <source>
        <dbReference type="EMBL" id="KAJ1080456.1"/>
    </source>
</evidence>
<gene>
    <name evidence="2" type="ORF">NDU88_000655</name>
</gene>